<accession>A0A4C1UNN8</accession>
<protein>
    <submittedName>
        <fullName evidence="1">Probable RNA-directed DNA polymerase from transposon BS</fullName>
    </submittedName>
</protein>
<dbReference type="EMBL" id="BGZK01000202">
    <property type="protein sequence ID" value="GBP28055.1"/>
    <property type="molecule type" value="Genomic_DNA"/>
</dbReference>
<keyword evidence="2" id="KW-1185">Reference proteome</keyword>
<comment type="caution">
    <text evidence="1">The sequence shown here is derived from an EMBL/GenBank/DDBJ whole genome shotgun (WGS) entry which is preliminary data.</text>
</comment>
<dbReference type="AlphaFoldDB" id="A0A4C1UNN8"/>
<gene>
    <name evidence="1" type="primary">RTase</name>
    <name evidence="1" type="ORF">EVAR_21175_1</name>
</gene>
<evidence type="ECO:0000313" key="1">
    <source>
        <dbReference type="EMBL" id="GBP28055.1"/>
    </source>
</evidence>
<dbReference type="GO" id="GO:0003964">
    <property type="term" value="F:RNA-directed DNA polymerase activity"/>
    <property type="evidence" value="ECO:0007669"/>
    <property type="project" value="UniProtKB-KW"/>
</dbReference>
<keyword evidence="1" id="KW-0808">Transferase</keyword>
<dbReference type="OrthoDB" id="416454at2759"/>
<reference evidence="1 2" key="1">
    <citation type="journal article" date="2019" name="Commun. Biol.">
        <title>The bagworm genome reveals a unique fibroin gene that provides high tensile strength.</title>
        <authorList>
            <person name="Kono N."/>
            <person name="Nakamura H."/>
            <person name="Ohtoshi R."/>
            <person name="Tomita M."/>
            <person name="Numata K."/>
            <person name="Arakawa K."/>
        </authorList>
    </citation>
    <scope>NUCLEOTIDE SEQUENCE [LARGE SCALE GENOMIC DNA]</scope>
</reference>
<evidence type="ECO:0000313" key="2">
    <source>
        <dbReference type="Proteomes" id="UP000299102"/>
    </source>
</evidence>
<dbReference type="Proteomes" id="UP000299102">
    <property type="component" value="Unassembled WGS sequence"/>
</dbReference>
<keyword evidence="1" id="KW-0695">RNA-directed DNA polymerase</keyword>
<organism evidence="1 2">
    <name type="scientific">Eumeta variegata</name>
    <name type="common">Bagworm moth</name>
    <name type="synonym">Eumeta japonica</name>
    <dbReference type="NCBI Taxonomy" id="151549"/>
    <lineage>
        <taxon>Eukaryota</taxon>
        <taxon>Metazoa</taxon>
        <taxon>Ecdysozoa</taxon>
        <taxon>Arthropoda</taxon>
        <taxon>Hexapoda</taxon>
        <taxon>Insecta</taxon>
        <taxon>Pterygota</taxon>
        <taxon>Neoptera</taxon>
        <taxon>Endopterygota</taxon>
        <taxon>Lepidoptera</taxon>
        <taxon>Glossata</taxon>
        <taxon>Ditrysia</taxon>
        <taxon>Tineoidea</taxon>
        <taxon>Psychidae</taxon>
        <taxon>Oiketicinae</taxon>
        <taxon>Eumeta</taxon>
    </lineage>
</organism>
<keyword evidence="1" id="KW-0548">Nucleotidyltransferase</keyword>
<sequence length="286" mass="32812">MLGKLYERLLYQRLKDFIESERILINEQFGYRLGHSCTLQVHRVTEYIYTMFSRRHPKLTAQHSSSGISVATDPGCERRVRLAARLFTSGRRRRPCDKAPELVSRFLQRRPVARRRVTKLRHRGPVREMAIYPRAPGEVSSQASPLAADVVAGRPIERRPRRAGEGRYRRPRDRCSVFTVAGLVGGDSFFLLLTHRAVRRLHSIEYFILVLRPINTIDPIHYVYGLGLRCNDSSMSAIRARRVALKRPIARYVKPQISFGVCETIKEPWPRNISTTARRGAPVAVA</sequence>
<name>A0A4C1UNN8_EUMVA</name>
<proteinExistence type="predicted"/>